<dbReference type="EMBL" id="JAGGMS010000001">
    <property type="protein sequence ID" value="MBP2184254.1"/>
    <property type="molecule type" value="Genomic_DNA"/>
</dbReference>
<sequence length="98" mass="11067">MILRKDEVTRTLVETAKMIYAEQADDEDVPTSVRDLDSFNLVQIVLELENNYDVRLFEGLQPYRAGEGYRSGDFEEFAEVIVAIAAEQGPAEDEEAHA</sequence>
<protein>
    <recommendedName>
        <fullName evidence="3">Carrier domain-containing protein</fullName>
    </recommendedName>
</protein>
<dbReference type="Proteomes" id="UP000741013">
    <property type="component" value="Unassembled WGS sequence"/>
</dbReference>
<keyword evidence="2" id="KW-1185">Reference proteome</keyword>
<organism evidence="1 2">
    <name type="scientific">Amycolatopsis magusensis</name>
    <dbReference type="NCBI Taxonomy" id="882444"/>
    <lineage>
        <taxon>Bacteria</taxon>
        <taxon>Bacillati</taxon>
        <taxon>Actinomycetota</taxon>
        <taxon>Actinomycetes</taxon>
        <taxon>Pseudonocardiales</taxon>
        <taxon>Pseudonocardiaceae</taxon>
        <taxon>Amycolatopsis</taxon>
    </lineage>
</organism>
<reference evidence="1 2" key="1">
    <citation type="submission" date="2021-03" db="EMBL/GenBank/DDBJ databases">
        <title>Sequencing the genomes of 1000 actinobacteria strains.</title>
        <authorList>
            <person name="Klenk H.-P."/>
        </authorList>
    </citation>
    <scope>NUCLEOTIDE SEQUENCE [LARGE SCALE GENOMIC DNA]</scope>
    <source>
        <strain evidence="1 2">DSM 45510</strain>
    </source>
</reference>
<comment type="caution">
    <text evidence="1">The sequence shown here is derived from an EMBL/GenBank/DDBJ whole genome shotgun (WGS) entry which is preliminary data.</text>
</comment>
<dbReference type="RefSeq" id="WP_209667296.1">
    <property type="nucleotide sequence ID" value="NZ_JAGGMS010000001.1"/>
</dbReference>
<name>A0ABS4PZG9_9PSEU</name>
<evidence type="ECO:0000313" key="2">
    <source>
        <dbReference type="Proteomes" id="UP000741013"/>
    </source>
</evidence>
<gene>
    <name evidence="1" type="ORF">JOM49_005780</name>
</gene>
<evidence type="ECO:0008006" key="3">
    <source>
        <dbReference type="Google" id="ProtNLM"/>
    </source>
</evidence>
<accession>A0ABS4PZG9</accession>
<evidence type="ECO:0000313" key="1">
    <source>
        <dbReference type="EMBL" id="MBP2184254.1"/>
    </source>
</evidence>
<proteinExistence type="predicted"/>